<keyword evidence="2" id="KW-0378">Hydrolase</keyword>
<sequence>MTTPPVPKPDQSLSFQSGGRALHAEVFRPAGSHPERPVPGVLVIHEAFGLTDDIRAIAARFAGAGYAALAVDLFSGRPAAVCMTRLLGGIFLNSLEHQGVQDTRAALGVLGDLPGVDGARLGAVGFCLGGSLAVAMACTDDRLRAVAPYYGFNPRPAGALARACPVVGSFPGRDITRQQGERLRGALEQAQVPHDVKIYPDARHSFANRGPNFDAVASEDAWTRVLEFFAQHVTHGPAGH</sequence>
<name>A0ABY7V2R4_9DEIO</name>
<accession>A0ABY7V2R4</accession>
<dbReference type="PANTHER" id="PTHR46623">
    <property type="entry name" value="CARBOXYMETHYLENEBUTENOLIDASE-RELATED"/>
    <property type="match status" value="1"/>
</dbReference>
<dbReference type="InterPro" id="IPR002925">
    <property type="entry name" value="Dienelactn_hydro"/>
</dbReference>
<dbReference type="Gene3D" id="3.40.50.1820">
    <property type="entry name" value="alpha/beta hydrolase"/>
    <property type="match status" value="1"/>
</dbReference>
<dbReference type="Proteomes" id="UP001217044">
    <property type="component" value="Chromosome"/>
</dbReference>
<evidence type="ECO:0000259" key="1">
    <source>
        <dbReference type="Pfam" id="PF01738"/>
    </source>
</evidence>
<dbReference type="RefSeq" id="WP_273989298.1">
    <property type="nucleotide sequence ID" value="NZ_BAABQT010000001.1"/>
</dbReference>
<dbReference type="Pfam" id="PF01738">
    <property type="entry name" value="DLH"/>
    <property type="match status" value="1"/>
</dbReference>
<dbReference type="InterPro" id="IPR029058">
    <property type="entry name" value="AB_hydrolase_fold"/>
</dbReference>
<dbReference type="InterPro" id="IPR051049">
    <property type="entry name" value="Dienelactone_hydrolase-like"/>
</dbReference>
<evidence type="ECO:0000313" key="2">
    <source>
        <dbReference type="EMBL" id="WDA59015.1"/>
    </source>
</evidence>
<dbReference type="GO" id="GO:0016787">
    <property type="term" value="F:hydrolase activity"/>
    <property type="evidence" value="ECO:0007669"/>
    <property type="project" value="UniProtKB-KW"/>
</dbReference>
<dbReference type="EMBL" id="CP115165">
    <property type="protein sequence ID" value="WDA59015.1"/>
    <property type="molecule type" value="Genomic_DNA"/>
</dbReference>
<keyword evidence="3" id="KW-1185">Reference proteome</keyword>
<organism evidence="2 3">
    <name type="scientific">Deinococcus aquaticus</name>
    <dbReference type="NCBI Taxonomy" id="328692"/>
    <lineage>
        <taxon>Bacteria</taxon>
        <taxon>Thermotogati</taxon>
        <taxon>Deinococcota</taxon>
        <taxon>Deinococci</taxon>
        <taxon>Deinococcales</taxon>
        <taxon>Deinococcaceae</taxon>
        <taxon>Deinococcus</taxon>
    </lineage>
</organism>
<reference evidence="2 3" key="1">
    <citation type="submission" date="2022-12" db="EMBL/GenBank/DDBJ databases">
        <title>Genome Sequence of Deinococcus aquaticus Type Strain PB314.</title>
        <authorList>
            <person name="Albert C."/>
            <person name="Hill J."/>
            <person name="Boren L."/>
            <person name="Scholz-Ng S."/>
            <person name="Fatema N."/>
            <person name="Grosso R."/>
            <person name="Soboslay E."/>
            <person name="Tuohy J."/>
        </authorList>
    </citation>
    <scope>NUCLEOTIDE SEQUENCE [LARGE SCALE GENOMIC DNA]</scope>
    <source>
        <strain evidence="2 3">PB-314</strain>
    </source>
</reference>
<evidence type="ECO:0000313" key="3">
    <source>
        <dbReference type="Proteomes" id="UP001217044"/>
    </source>
</evidence>
<feature type="domain" description="Dienelactone hydrolase" evidence="1">
    <location>
        <begin position="32"/>
        <end position="232"/>
    </location>
</feature>
<proteinExistence type="predicted"/>
<protein>
    <submittedName>
        <fullName evidence="2">Dienelactone hydrolase family protein</fullName>
    </submittedName>
</protein>
<dbReference type="SUPFAM" id="SSF53474">
    <property type="entry name" value="alpha/beta-Hydrolases"/>
    <property type="match status" value="1"/>
</dbReference>
<dbReference type="PANTHER" id="PTHR46623:SF6">
    <property type="entry name" value="ALPHA_BETA-HYDROLASES SUPERFAMILY PROTEIN"/>
    <property type="match status" value="1"/>
</dbReference>
<gene>
    <name evidence="2" type="ORF">M8445_02020</name>
</gene>